<keyword evidence="2" id="KW-1185">Reference proteome</keyword>
<evidence type="ECO:0000313" key="2">
    <source>
        <dbReference type="Proteomes" id="UP000772434"/>
    </source>
</evidence>
<evidence type="ECO:0000313" key="1">
    <source>
        <dbReference type="EMBL" id="KAF9063757.1"/>
    </source>
</evidence>
<accession>A0A9P5PIC0</accession>
<protein>
    <submittedName>
        <fullName evidence="1">Uncharacterized protein</fullName>
    </submittedName>
</protein>
<sequence>MEGFLDALDSMSVFFSILGRNFQQDLWVLYTPFAFISWAFKFSKLHPAVPLPALSLGLLCHLMSPSSTRTRHASTFQISTAVGRCSFTPFNFLALISLGQYSGPSKLQASSFSLPSCTIPRPTLSPSSMRQQPSLPSGLP</sequence>
<dbReference type="AlphaFoldDB" id="A0A9P5PIC0"/>
<comment type="caution">
    <text evidence="1">The sequence shown here is derived from an EMBL/GenBank/DDBJ whole genome shotgun (WGS) entry which is preliminary data.</text>
</comment>
<reference evidence="1" key="1">
    <citation type="submission" date="2020-11" db="EMBL/GenBank/DDBJ databases">
        <authorList>
            <consortium name="DOE Joint Genome Institute"/>
            <person name="Ahrendt S."/>
            <person name="Riley R."/>
            <person name="Andreopoulos W."/>
            <person name="Labutti K."/>
            <person name="Pangilinan J."/>
            <person name="Ruiz-Duenas F.J."/>
            <person name="Barrasa J.M."/>
            <person name="Sanchez-Garcia M."/>
            <person name="Camarero S."/>
            <person name="Miyauchi S."/>
            <person name="Serrano A."/>
            <person name="Linde D."/>
            <person name="Babiker R."/>
            <person name="Drula E."/>
            <person name="Ayuso-Fernandez I."/>
            <person name="Pacheco R."/>
            <person name="Padilla G."/>
            <person name="Ferreira P."/>
            <person name="Barriuso J."/>
            <person name="Kellner H."/>
            <person name="Castanera R."/>
            <person name="Alfaro M."/>
            <person name="Ramirez L."/>
            <person name="Pisabarro A.G."/>
            <person name="Kuo A."/>
            <person name="Tritt A."/>
            <person name="Lipzen A."/>
            <person name="He G."/>
            <person name="Yan M."/>
            <person name="Ng V."/>
            <person name="Cullen D."/>
            <person name="Martin F."/>
            <person name="Rosso M.-N."/>
            <person name="Henrissat B."/>
            <person name="Hibbett D."/>
            <person name="Martinez A.T."/>
            <person name="Grigoriev I.V."/>
        </authorList>
    </citation>
    <scope>NUCLEOTIDE SEQUENCE</scope>
    <source>
        <strain evidence="1">AH 40177</strain>
    </source>
</reference>
<organism evidence="1 2">
    <name type="scientific">Rhodocollybia butyracea</name>
    <dbReference type="NCBI Taxonomy" id="206335"/>
    <lineage>
        <taxon>Eukaryota</taxon>
        <taxon>Fungi</taxon>
        <taxon>Dikarya</taxon>
        <taxon>Basidiomycota</taxon>
        <taxon>Agaricomycotina</taxon>
        <taxon>Agaricomycetes</taxon>
        <taxon>Agaricomycetidae</taxon>
        <taxon>Agaricales</taxon>
        <taxon>Marasmiineae</taxon>
        <taxon>Omphalotaceae</taxon>
        <taxon>Rhodocollybia</taxon>
    </lineage>
</organism>
<dbReference type="EMBL" id="JADNRY010000139">
    <property type="protein sequence ID" value="KAF9063757.1"/>
    <property type="molecule type" value="Genomic_DNA"/>
</dbReference>
<name>A0A9P5PIC0_9AGAR</name>
<proteinExistence type="predicted"/>
<dbReference type="Proteomes" id="UP000772434">
    <property type="component" value="Unassembled WGS sequence"/>
</dbReference>
<gene>
    <name evidence="1" type="ORF">BDP27DRAFT_216934</name>
</gene>